<accession>A0ABN6CK37</accession>
<name>A0ABN6CK37_9ACTN</name>
<sequence>MASRRIQVDRFKSKGRAQCEECGGPPRQWTRERARVHADLKRHTVRFVIEDTTIYSRKGSS</sequence>
<evidence type="ECO:0000313" key="2">
    <source>
        <dbReference type="Proteomes" id="UP000676967"/>
    </source>
</evidence>
<organism evidence="1 2">
    <name type="scientific">Actinoplanes ianthinogenes</name>
    <dbReference type="NCBI Taxonomy" id="122358"/>
    <lineage>
        <taxon>Bacteria</taxon>
        <taxon>Bacillati</taxon>
        <taxon>Actinomycetota</taxon>
        <taxon>Actinomycetes</taxon>
        <taxon>Micromonosporales</taxon>
        <taxon>Micromonosporaceae</taxon>
        <taxon>Actinoplanes</taxon>
    </lineage>
</organism>
<gene>
    <name evidence="1" type="ORF">Aiant_60110</name>
</gene>
<dbReference type="Proteomes" id="UP000676967">
    <property type="component" value="Chromosome"/>
</dbReference>
<evidence type="ECO:0000313" key="1">
    <source>
        <dbReference type="EMBL" id="BCJ45354.1"/>
    </source>
</evidence>
<dbReference type="EMBL" id="AP023356">
    <property type="protein sequence ID" value="BCJ45354.1"/>
    <property type="molecule type" value="Genomic_DNA"/>
</dbReference>
<keyword evidence="2" id="KW-1185">Reference proteome</keyword>
<dbReference type="RefSeq" id="WP_189336347.1">
    <property type="nucleotide sequence ID" value="NZ_AP023356.1"/>
</dbReference>
<proteinExistence type="predicted"/>
<evidence type="ECO:0008006" key="3">
    <source>
        <dbReference type="Google" id="ProtNLM"/>
    </source>
</evidence>
<reference evidence="1 2" key="1">
    <citation type="submission" date="2020-08" db="EMBL/GenBank/DDBJ databases">
        <title>Whole genome shotgun sequence of Actinoplanes ianthinogenes NBRC 13996.</title>
        <authorList>
            <person name="Komaki H."/>
            <person name="Tamura T."/>
        </authorList>
    </citation>
    <scope>NUCLEOTIDE SEQUENCE [LARGE SCALE GENOMIC DNA]</scope>
    <source>
        <strain evidence="1 2">NBRC 13996</strain>
    </source>
</reference>
<protein>
    <recommendedName>
        <fullName evidence="3">Transposase</fullName>
    </recommendedName>
</protein>